<sequence>MPAAALRHPETEVETAPVALAPNDADLEWRTVAPYVEKFTGARPATESLVRRKSRKRHRPFVLSGPFLAGTLIFCELMGLVWIYSLDLSALRQEDALKKQIQQTSLQIALNQNKLASYKSSPLLSQWAAQLGYRPIEANDFDDVTSNAPVPAPTKVPVGGITLSPVAPTQTARTQIASVPAVADR</sequence>
<comment type="caution">
    <text evidence="2">The sequence shown here is derived from an EMBL/GenBank/DDBJ whole genome shotgun (WGS) entry which is preliminary data.</text>
</comment>
<dbReference type="Proteomes" id="UP000237684">
    <property type="component" value="Unassembled WGS sequence"/>
</dbReference>
<evidence type="ECO:0000313" key="2">
    <source>
        <dbReference type="EMBL" id="PQV63022.1"/>
    </source>
</evidence>
<keyword evidence="1" id="KW-0812">Transmembrane</keyword>
<dbReference type="AlphaFoldDB" id="A0A2S8SQE5"/>
<reference evidence="2 3" key="1">
    <citation type="journal article" date="2018" name="Syst. Appl. Microbiol.">
        <title>Abditibacterium utsteinense sp. nov., the first cultivated member of candidate phylum FBP, isolated from ice-free Antarctic soil samples.</title>
        <authorList>
            <person name="Tahon G."/>
            <person name="Tytgat B."/>
            <person name="Lebbe L."/>
            <person name="Carlier A."/>
            <person name="Willems A."/>
        </authorList>
    </citation>
    <scope>NUCLEOTIDE SEQUENCE [LARGE SCALE GENOMIC DNA]</scope>
    <source>
        <strain evidence="2 3">LMG 29911</strain>
    </source>
</reference>
<keyword evidence="1" id="KW-0472">Membrane</keyword>
<evidence type="ECO:0000313" key="3">
    <source>
        <dbReference type="Proteomes" id="UP000237684"/>
    </source>
</evidence>
<organism evidence="2 3">
    <name type="scientific">Abditibacterium utsteinense</name>
    <dbReference type="NCBI Taxonomy" id="1960156"/>
    <lineage>
        <taxon>Bacteria</taxon>
        <taxon>Pseudomonadati</taxon>
        <taxon>Abditibacteriota</taxon>
        <taxon>Abditibacteriia</taxon>
        <taxon>Abditibacteriales</taxon>
        <taxon>Abditibacteriaceae</taxon>
        <taxon>Abditibacterium</taxon>
    </lineage>
</organism>
<protein>
    <submittedName>
        <fullName evidence="2">Uncharacterized protein</fullName>
    </submittedName>
</protein>
<gene>
    <name evidence="2" type="ORF">B1R32_11764</name>
</gene>
<feature type="transmembrane region" description="Helical" evidence="1">
    <location>
        <begin position="61"/>
        <end position="84"/>
    </location>
</feature>
<keyword evidence="1" id="KW-1133">Transmembrane helix</keyword>
<dbReference type="InParanoid" id="A0A2S8SQE5"/>
<dbReference type="RefSeq" id="WP_106380895.1">
    <property type="nucleotide sequence ID" value="NZ_NIGF01000017.1"/>
</dbReference>
<proteinExistence type="predicted"/>
<name>A0A2S8SQE5_9BACT</name>
<accession>A0A2S8SQE5</accession>
<evidence type="ECO:0000256" key="1">
    <source>
        <dbReference type="SAM" id="Phobius"/>
    </source>
</evidence>
<keyword evidence="3" id="KW-1185">Reference proteome</keyword>
<dbReference type="EMBL" id="NIGF01000017">
    <property type="protein sequence ID" value="PQV63022.1"/>
    <property type="molecule type" value="Genomic_DNA"/>
</dbReference>